<evidence type="ECO:0000313" key="4">
    <source>
        <dbReference type="Proteomes" id="UP000594261"/>
    </source>
</evidence>
<dbReference type="Proteomes" id="UP000594261">
    <property type="component" value="Chromosome 1"/>
</dbReference>
<evidence type="ECO:0000256" key="1">
    <source>
        <dbReference type="PROSITE-ProRule" id="PRU00023"/>
    </source>
</evidence>
<dbReference type="Pfam" id="PF13962">
    <property type="entry name" value="PGG"/>
    <property type="match status" value="1"/>
</dbReference>
<dbReference type="Pfam" id="PF12796">
    <property type="entry name" value="Ank_2"/>
    <property type="match status" value="1"/>
</dbReference>
<sequence length="373" mass="42745">MDERIERMRQVAQQGNIDAFYLIIQEDVKLLEHMDKLPFVDTPLHIAAQAGHIPFAMELMRLKPSFSSKLNPDGYSPIHLALQNEHIELVRRLVEVDGDLVRVKGRAGITSLHYVAATTERDDHLNLLLDFLKACPNSIEDVTVRNESALHIALKYDKLEAFLHLVRWMRRNWSQNPILWESKVLNRKDEQGNTALHIAAVKQLLYSGVDVNIKNLEGKKAGDILAQQTQVENSKIKVMLRRAGALPSSSIPQVYYYAQYLWTIFSRLEKSRLHFISEWIEISDDRRNVLLVVATLLLTVTYQGVLSPPGGLWQDDQSPGANQTNITLLHGLVMHYPKRLQGSMLSHLLICSWRKNLWDKNYINKLSLELYAS</sequence>
<accession>A0A7N2KLE5</accession>
<proteinExistence type="predicted"/>
<dbReference type="Gramene" id="QL01p008575:mrna">
    <property type="protein sequence ID" value="QL01p008575:mrna"/>
    <property type="gene ID" value="QL01p008575"/>
</dbReference>
<dbReference type="AlphaFoldDB" id="A0A7N2KLE5"/>
<dbReference type="InParanoid" id="A0A7N2KLE5"/>
<dbReference type="SUPFAM" id="SSF48403">
    <property type="entry name" value="Ankyrin repeat"/>
    <property type="match status" value="1"/>
</dbReference>
<dbReference type="InterPro" id="IPR026961">
    <property type="entry name" value="PGG_dom"/>
</dbReference>
<reference evidence="3 4" key="1">
    <citation type="journal article" date="2016" name="G3 (Bethesda)">
        <title>First Draft Assembly and Annotation of the Genome of a California Endemic Oak Quercus lobata Nee (Fagaceae).</title>
        <authorList>
            <person name="Sork V.L."/>
            <person name="Fitz-Gibbon S.T."/>
            <person name="Puiu D."/>
            <person name="Crepeau M."/>
            <person name="Gugger P.F."/>
            <person name="Sherman R."/>
            <person name="Stevens K."/>
            <person name="Langley C.H."/>
            <person name="Pellegrini M."/>
            <person name="Salzberg S.L."/>
        </authorList>
    </citation>
    <scope>NUCLEOTIDE SEQUENCE [LARGE SCALE GENOMIC DNA]</scope>
    <source>
        <strain evidence="3 4">cv. SW786</strain>
    </source>
</reference>
<dbReference type="FunCoup" id="A0A7N2KLE5">
    <property type="interactions" value="99"/>
</dbReference>
<evidence type="ECO:0000313" key="3">
    <source>
        <dbReference type="EnsemblPlants" id="QL01p008575:mrna"/>
    </source>
</evidence>
<reference evidence="3" key="2">
    <citation type="submission" date="2021-01" db="UniProtKB">
        <authorList>
            <consortium name="EnsemblPlants"/>
        </authorList>
    </citation>
    <scope>IDENTIFICATION</scope>
</reference>
<dbReference type="PANTHER" id="PTHR24128:SF86">
    <property type="entry name" value="ALPHA-LATROTOXIN-LHE1A-LIKE"/>
    <property type="match status" value="1"/>
</dbReference>
<dbReference type="InterPro" id="IPR002110">
    <property type="entry name" value="Ankyrin_rpt"/>
</dbReference>
<keyword evidence="4" id="KW-1185">Reference proteome</keyword>
<dbReference type="EMBL" id="LRBV02000001">
    <property type="status" value="NOT_ANNOTATED_CDS"/>
    <property type="molecule type" value="Genomic_DNA"/>
</dbReference>
<dbReference type="SMART" id="SM00248">
    <property type="entry name" value="ANK"/>
    <property type="match status" value="4"/>
</dbReference>
<feature type="domain" description="PGG" evidence="2">
    <location>
        <begin position="284"/>
        <end position="320"/>
    </location>
</feature>
<dbReference type="PROSITE" id="PS50088">
    <property type="entry name" value="ANK_REPEAT"/>
    <property type="match status" value="1"/>
</dbReference>
<dbReference type="Gene3D" id="1.25.40.20">
    <property type="entry name" value="Ankyrin repeat-containing domain"/>
    <property type="match status" value="1"/>
</dbReference>
<keyword evidence="1" id="KW-0040">ANK repeat</keyword>
<feature type="repeat" description="ANK" evidence="1">
    <location>
        <begin position="73"/>
        <end position="100"/>
    </location>
</feature>
<dbReference type="PANTHER" id="PTHR24128">
    <property type="entry name" value="HOMEOBOX PROTEIN WARIAI"/>
    <property type="match status" value="1"/>
</dbReference>
<organism evidence="3 4">
    <name type="scientific">Quercus lobata</name>
    <name type="common">Valley oak</name>
    <dbReference type="NCBI Taxonomy" id="97700"/>
    <lineage>
        <taxon>Eukaryota</taxon>
        <taxon>Viridiplantae</taxon>
        <taxon>Streptophyta</taxon>
        <taxon>Embryophyta</taxon>
        <taxon>Tracheophyta</taxon>
        <taxon>Spermatophyta</taxon>
        <taxon>Magnoliopsida</taxon>
        <taxon>eudicotyledons</taxon>
        <taxon>Gunneridae</taxon>
        <taxon>Pentapetalae</taxon>
        <taxon>rosids</taxon>
        <taxon>fabids</taxon>
        <taxon>Fagales</taxon>
        <taxon>Fagaceae</taxon>
        <taxon>Quercus</taxon>
    </lineage>
</organism>
<protein>
    <recommendedName>
        <fullName evidence="2">PGG domain-containing protein</fullName>
    </recommendedName>
</protein>
<dbReference type="OMA" id="VNRSDIC"/>
<evidence type="ECO:0000259" key="2">
    <source>
        <dbReference type="Pfam" id="PF13962"/>
    </source>
</evidence>
<dbReference type="PROSITE" id="PS50297">
    <property type="entry name" value="ANK_REP_REGION"/>
    <property type="match status" value="1"/>
</dbReference>
<dbReference type="InterPro" id="IPR036770">
    <property type="entry name" value="Ankyrin_rpt-contain_sf"/>
</dbReference>
<name>A0A7N2KLE5_QUELO</name>
<dbReference type="EnsemblPlants" id="QL01p008575:mrna">
    <property type="protein sequence ID" value="QL01p008575:mrna"/>
    <property type="gene ID" value="QL01p008575"/>
</dbReference>